<keyword evidence="2" id="KW-0614">Plasmid</keyword>
<keyword evidence="3" id="KW-1185">Reference proteome</keyword>
<gene>
    <name evidence="2" type="ORF">SVTN_39415</name>
</gene>
<feature type="signal peptide" evidence="1">
    <location>
        <begin position="1"/>
        <end position="17"/>
    </location>
</feature>
<organism evidence="2 3">
    <name type="scientific">Streptomyces vietnamensis</name>
    <dbReference type="NCBI Taxonomy" id="362257"/>
    <lineage>
        <taxon>Bacteria</taxon>
        <taxon>Bacillati</taxon>
        <taxon>Actinomycetota</taxon>
        <taxon>Actinomycetes</taxon>
        <taxon>Kitasatosporales</taxon>
        <taxon>Streptomycetaceae</taxon>
        <taxon>Streptomyces</taxon>
    </lineage>
</organism>
<keyword evidence="1" id="KW-0732">Signal</keyword>
<protein>
    <recommendedName>
        <fullName evidence="4">Secreted protein</fullName>
    </recommendedName>
</protein>
<dbReference type="EMBL" id="CP010408">
    <property type="protein sequence ID" value="AJF70303.1"/>
    <property type="molecule type" value="Genomic_DNA"/>
</dbReference>
<dbReference type="Proteomes" id="UP000031774">
    <property type="component" value="Plasmid pSVL1"/>
</dbReference>
<accession>A0A0B5IL03</accession>
<dbReference type="KEGG" id="svt:SVTN_39415"/>
<dbReference type="HOGENOM" id="CLU_1293762_0_0_11"/>
<evidence type="ECO:0000313" key="2">
    <source>
        <dbReference type="EMBL" id="AJF70303.1"/>
    </source>
</evidence>
<dbReference type="RefSeq" id="WP_041134774.1">
    <property type="nucleotide sequence ID" value="NZ_CP010408.1"/>
</dbReference>
<name>A0A0B5IL03_9ACTN</name>
<evidence type="ECO:0008006" key="4">
    <source>
        <dbReference type="Google" id="ProtNLM"/>
    </source>
</evidence>
<evidence type="ECO:0000256" key="1">
    <source>
        <dbReference type="SAM" id="SignalP"/>
    </source>
</evidence>
<geneLocation type="plasmid" evidence="2 3">
    <name>pSVL1</name>
</geneLocation>
<dbReference type="AlphaFoldDB" id="A0A0B5IL03"/>
<reference evidence="2 3" key="1">
    <citation type="submission" date="2014-12" db="EMBL/GenBank/DDBJ databases">
        <title>Complete genome sequence of Streptomyces vietnamensis strain GIMV4.0001, a genetic manipulable producer of the benzoisochromanequinone antibiotic granaticin.</title>
        <authorList>
            <person name="Deng M.R."/>
            <person name="Guo J."/>
            <person name="Ma L.Y."/>
            <person name="Feng G.D."/>
            <person name="Mo C.Y."/>
            <person name="Zhu H.H."/>
        </authorList>
    </citation>
    <scope>NUCLEOTIDE SEQUENCE [LARGE SCALE GENOMIC DNA]</scope>
    <source>
        <strain evidence="3">GIMV4.0001</strain>
        <plasmid evidence="2 3">pSVL1</plasmid>
    </source>
</reference>
<feature type="chain" id="PRO_5038791951" description="Secreted protein" evidence="1">
    <location>
        <begin position="18"/>
        <end position="213"/>
    </location>
</feature>
<proteinExistence type="predicted"/>
<evidence type="ECO:0000313" key="3">
    <source>
        <dbReference type="Proteomes" id="UP000031774"/>
    </source>
</evidence>
<sequence length="213" mass="23831">MIALIVGLLAAVAAVYAAALQRKGQEHAQEKQWFYDRRRQAYTAFGTAARAFVSVTEPIFLEHSRAEAAFTESTLNGPEPEADEDGLVLEETITWAEYLAPVLDDFDGKWVSEKAPALLQEVIAAYDGVDLEGPPEIAKTAHRVVVSAHRLLGGKELFEREAAHEPAASARDLRRAEVQEYFNALFKFRRQSKVYLDKSGKAQKQQKRTRSVR</sequence>